<dbReference type="GO" id="GO:0006744">
    <property type="term" value="P:ubiquinone biosynthetic process"/>
    <property type="evidence" value="ECO:0007669"/>
    <property type="project" value="UniProtKB-UniPathway"/>
</dbReference>
<dbReference type="CDD" id="cd13972">
    <property type="entry name" value="UbiB"/>
    <property type="match status" value="1"/>
</dbReference>
<protein>
    <submittedName>
        <fullName evidence="15">2-octaprenylphenol hydroxylase(UbiB)</fullName>
    </submittedName>
</protein>
<evidence type="ECO:0000313" key="15">
    <source>
        <dbReference type="EMBL" id="CRH07353.1"/>
    </source>
</evidence>
<dbReference type="GO" id="GO:0005524">
    <property type="term" value="F:ATP binding"/>
    <property type="evidence" value="ECO:0007669"/>
    <property type="project" value="UniProtKB-KW"/>
</dbReference>
<dbReference type="GO" id="GO:0004672">
    <property type="term" value="F:protein kinase activity"/>
    <property type="evidence" value="ECO:0007669"/>
    <property type="project" value="InterPro"/>
</dbReference>
<dbReference type="InterPro" id="IPR011009">
    <property type="entry name" value="Kinase-like_dom_sf"/>
</dbReference>
<evidence type="ECO:0000256" key="4">
    <source>
        <dbReference type="ARBA" id="ARBA00022519"/>
    </source>
</evidence>
<dbReference type="InterPro" id="IPR004147">
    <property type="entry name" value="ABC1_dom"/>
</dbReference>
<keyword evidence="10" id="KW-0067">ATP-binding</keyword>
<keyword evidence="6" id="KW-0831">Ubiquinone biosynthesis</keyword>
<dbReference type="PANTHER" id="PTHR10566">
    <property type="entry name" value="CHAPERONE-ACTIVITY OF BC1 COMPLEX CABC1 -RELATED"/>
    <property type="match status" value="1"/>
</dbReference>
<keyword evidence="7 13" id="KW-0812">Transmembrane</keyword>
<feature type="transmembrane region" description="Helical" evidence="13">
    <location>
        <begin position="502"/>
        <end position="520"/>
    </location>
</feature>
<keyword evidence="8" id="KW-0547">Nucleotide-binding</keyword>
<evidence type="ECO:0000256" key="1">
    <source>
        <dbReference type="ARBA" id="ARBA00005020"/>
    </source>
</evidence>
<gene>
    <name evidence="15" type="primary">ubiB</name>
    <name evidence="15" type="ORF">MAGMO_3213</name>
</gene>
<evidence type="ECO:0000256" key="3">
    <source>
        <dbReference type="ARBA" id="ARBA00022475"/>
    </source>
</evidence>
<evidence type="ECO:0000256" key="13">
    <source>
        <dbReference type="SAM" id="Phobius"/>
    </source>
</evidence>
<dbReference type="SUPFAM" id="SSF56112">
    <property type="entry name" value="Protein kinase-like (PK-like)"/>
    <property type="match status" value="1"/>
</dbReference>
<evidence type="ECO:0000256" key="2">
    <source>
        <dbReference type="ARBA" id="ARBA00009670"/>
    </source>
</evidence>
<dbReference type="PANTHER" id="PTHR10566:SF113">
    <property type="entry name" value="PROTEIN ACTIVITY OF BC1 COMPLEX KINASE 7, CHLOROPLASTIC"/>
    <property type="match status" value="1"/>
</dbReference>
<dbReference type="Gene3D" id="1.10.510.10">
    <property type="entry name" value="Transferase(Phosphotransferase) domain 1"/>
    <property type="match status" value="1"/>
</dbReference>
<keyword evidence="5" id="KW-0808">Transferase</keyword>
<keyword evidence="12 13" id="KW-0472">Membrane</keyword>
<keyword evidence="3" id="KW-1003">Cell membrane</keyword>
<evidence type="ECO:0000256" key="7">
    <source>
        <dbReference type="ARBA" id="ARBA00022692"/>
    </source>
</evidence>
<evidence type="ECO:0000259" key="14">
    <source>
        <dbReference type="PROSITE" id="PS50011"/>
    </source>
</evidence>
<dbReference type="NCBIfam" id="TIGR01982">
    <property type="entry name" value="UbiB"/>
    <property type="match status" value="1"/>
</dbReference>
<keyword evidence="9" id="KW-0418">Kinase</keyword>
<evidence type="ECO:0000256" key="9">
    <source>
        <dbReference type="ARBA" id="ARBA00022777"/>
    </source>
</evidence>
<dbReference type="InterPro" id="IPR050154">
    <property type="entry name" value="UbiB_kinase"/>
</dbReference>
<dbReference type="AlphaFoldDB" id="A0A1S7LLR6"/>
<evidence type="ECO:0000256" key="8">
    <source>
        <dbReference type="ARBA" id="ARBA00022741"/>
    </source>
</evidence>
<evidence type="ECO:0000256" key="11">
    <source>
        <dbReference type="ARBA" id="ARBA00022989"/>
    </source>
</evidence>
<organism evidence="15">
    <name type="scientific">Magnetococcus massalia (strain MO-1)</name>
    <dbReference type="NCBI Taxonomy" id="451514"/>
    <lineage>
        <taxon>Bacteria</taxon>
        <taxon>Pseudomonadati</taxon>
        <taxon>Pseudomonadota</taxon>
        <taxon>Magnetococcia</taxon>
        <taxon>Magnetococcales</taxon>
        <taxon>Magnetococcaceae</taxon>
        <taxon>Magnetococcus</taxon>
    </lineage>
</organism>
<dbReference type="InterPro" id="IPR000719">
    <property type="entry name" value="Prot_kinase_dom"/>
</dbReference>
<comment type="similarity">
    <text evidence="2">Belongs to the protein kinase superfamily. ADCK protein kinase family.</text>
</comment>
<keyword evidence="11 13" id="KW-1133">Transmembrane helix</keyword>
<dbReference type="UniPathway" id="UPA00232"/>
<dbReference type="EMBL" id="LO017727">
    <property type="protein sequence ID" value="CRH07353.1"/>
    <property type="molecule type" value="Genomic_DNA"/>
</dbReference>
<evidence type="ECO:0000256" key="12">
    <source>
        <dbReference type="ARBA" id="ARBA00023136"/>
    </source>
</evidence>
<accession>A0A1S7LLR6</accession>
<comment type="pathway">
    <text evidence="1">Cofactor biosynthesis; ubiquinone biosynthesis [regulation].</text>
</comment>
<proteinExistence type="inferred from homology"/>
<keyword evidence="4" id="KW-0997">Cell inner membrane</keyword>
<evidence type="ECO:0000256" key="5">
    <source>
        <dbReference type="ARBA" id="ARBA00022679"/>
    </source>
</evidence>
<evidence type="ECO:0000256" key="6">
    <source>
        <dbReference type="ARBA" id="ARBA00022688"/>
    </source>
</evidence>
<dbReference type="Pfam" id="PF03109">
    <property type="entry name" value="ABC1"/>
    <property type="match status" value="1"/>
</dbReference>
<reference evidence="15" key="1">
    <citation type="submission" date="2015-04" db="EMBL/GenBank/DDBJ databases">
        <authorList>
            <person name="Syromyatnikov M.Y."/>
            <person name="Popov V.N."/>
        </authorList>
    </citation>
    <scope>NUCLEOTIDE SEQUENCE</scope>
    <source>
        <strain evidence="15">MO-1</strain>
    </source>
</reference>
<name>A0A1S7LLR6_MAGMO</name>
<dbReference type="InterPro" id="IPR010232">
    <property type="entry name" value="UbiB"/>
</dbReference>
<feature type="domain" description="Protein kinase" evidence="14">
    <location>
        <begin position="126"/>
        <end position="431"/>
    </location>
</feature>
<dbReference type="InterPro" id="IPR045308">
    <property type="entry name" value="UbiB_bact"/>
</dbReference>
<sequence>MFHTFRSLQRLLGIWMILARHNVMEPFADRFFPLRVLSWMVQINPIIWRHCRKTPLQVRLRLALEELGPTFIKFGQTISTRLDVLPDSIGLELKRLQDDVPPFPYEIVKTTIEEELGGKLTDHYSAFDRNPIASASIAQVHHAVTQNGEEVAVKVLRPDVAARVETDVRMLRSIANVVEDLMPEWRRLKPKEVVAEFASTMRSEMDFLVEAARAQRLGENFKNYEGISIPDVYWSLSTSRIFTMSWVDGKPIDEISHTPKPGEPNPQVIAETLLESFFKQVFYDGYFHADQHPGNIMIREDGEVVLIDFGIVSSISEESRQFLAEMLQGFLMRDYKKVAKVHLDAGYIPHDTDMDAFEEAASQIGEPVFGQPLKDISVARLLAKLFKTTEQFQMEAQPQLLLLQKTLFTLEGVGRELYPDLNAWKIAEPLVVNWMKDRLGPKGQMNRAKKNLSDMGFALGHAPEMAFDILQRVATDRFYLRLHDSAMASVEKEIQLGFKRQWSATMAGFLFLGGAVMAAAGMSAWWFVPPLALAALSFFRVMALI</sequence>
<evidence type="ECO:0000256" key="10">
    <source>
        <dbReference type="ARBA" id="ARBA00022840"/>
    </source>
</evidence>
<dbReference type="PROSITE" id="PS50011">
    <property type="entry name" value="PROTEIN_KINASE_DOM"/>
    <property type="match status" value="1"/>
</dbReference>